<dbReference type="InterPro" id="IPR037185">
    <property type="entry name" value="EmrE-like"/>
</dbReference>
<feature type="transmembrane region" description="Helical" evidence="1">
    <location>
        <begin position="225"/>
        <end position="245"/>
    </location>
</feature>
<dbReference type="PANTHER" id="PTHR22911:SF103">
    <property type="entry name" value="BLR2811 PROTEIN"/>
    <property type="match status" value="1"/>
</dbReference>
<keyword evidence="1" id="KW-0812">Transmembrane</keyword>
<feature type="transmembrane region" description="Helical" evidence="1">
    <location>
        <begin position="134"/>
        <end position="154"/>
    </location>
</feature>
<keyword evidence="1" id="KW-1133">Transmembrane helix</keyword>
<evidence type="ECO:0000313" key="4">
    <source>
        <dbReference type="Proteomes" id="UP001060336"/>
    </source>
</evidence>
<dbReference type="InterPro" id="IPR000620">
    <property type="entry name" value="EamA_dom"/>
</dbReference>
<dbReference type="Proteomes" id="UP001060336">
    <property type="component" value="Chromosome"/>
</dbReference>
<feature type="transmembrane region" description="Helical" evidence="1">
    <location>
        <begin position="251"/>
        <end position="268"/>
    </location>
</feature>
<evidence type="ECO:0000259" key="2">
    <source>
        <dbReference type="Pfam" id="PF00892"/>
    </source>
</evidence>
<dbReference type="SUPFAM" id="SSF103481">
    <property type="entry name" value="Multidrug resistance efflux transporter EmrE"/>
    <property type="match status" value="2"/>
</dbReference>
<organism evidence="3 4">
    <name type="scientific">Nisaea acidiphila</name>
    <dbReference type="NCBI Taxonomy" id="1862145"/>
    <lineage>
        <taxon>Bacteria</taxon>
        <taxon>Pseudomonadati</taxon>
        <taxon>Pseudomonadota</taxon>
        <taxon>Alphaproteobacteria</taxon>
        <taxon>Rhodospirillales</taxon>
        <taxon>Thalassobaculaceae</taxon>
        <taxon>Nisaea</taxon>
    </lineage>
</organism>
<dbReference type="AlphaFoldDB" id="A0A9J7AX68"/>
<feature type="domain" description="EamA" evidence="2">
    <location>
        <begin position="139"/>
        <end position="263"/>
    </location>
</feature>
<evidence type="ECO:0000256" key="1">
    <source>
        <dbReference type="SAM" id="Phobius"/>
    </source>
</evidence>
<dbReference type="Gene3D" id="1.10.3730.20">
    <property type="match status" value="1"/>
</dbReference>
<accession>A0A9J7AX68</accession>
<feature type="transmembrane region" description="Helical" evidence="1">
    <location>
        <begin position="83"/>
        <end position="104"/>
    </location>
</feature>
<dbReference type="Pfam" id="PF00892">
    <property type="entry name" value="EamA"/>
    <property type="match status" value="2"/>
</dbReference>
<name>A0A9J7AX68_9PROT</name>
<dbReference type="PANTHER" id="PTHR22911">
    <property type="entry name" value="ACYL-MALONYL CONDENSING ENZYME-RELATED"/>
    <property type="match status" value="1"/>
</dbReference>
<feature type="transmembrane region" description="Helical" evidence="1">
    <location>
        <begin position="28"/>
        <end position="47"/>
    </location>
</feature>
<dbReference type="KEGG" id="naci:NUH88_22030"/>
<evidence type="ECO:0000313" key="3">
    <source>
        <dbReference type="EMBL" id="UUX50053.1"/>
    </source>
</evidence>
<sequence length="284" mass="31022">MTGGIGLVTLNDGIAKWLTSDYPVGQVIALRGILLLVLVFGFAFATGRKDQLKVRHWRLQLLRAVIIVFSTYSFIWALKLMAIADATAIAFAGPIVTAALVVPLLGEQVGWRRWTAILVGFCGVLIMVKPTPETFSAVALLPLLATVCGSFRDIVTRKMHATETTLSMLAVGMTIVTLSGFASLAFDEWKPVGWSEMGLFAVSSLFVGGAQFLMIESFRYSEAGFVTPFKYTSIVWAVLIGFVVWGNIPDLWIVTGTFLVIGSGLYILHRERIRRAEEAGKSNP</sequence>
<dbReference type="RefSeq" id="WP_257769042.1">
    <property type="nucleotide sequence ID" value="NZ_CP102480.1"/>
</dbReference>
<reference evidence="3" key="1">
    <citation type="submission" date="2022-08" db="EMBL/GenBank/DDBJ databases">
        <title>Nisaea acidiphila sp. nov., isolated from a marine algal debris and emended description of the genus Nisaea Urios et al. 2008.</title>
        <authorList>
            <person name="Kwon K."/>
        </authorList>
    </citation>
    <scope>NUCLEOTIDE SEQUENCE</scope>
    <source>
        <strain evidence="3">MEBiC11861</strain>
    </source>
</reference>
<feature type="transmembrane region" description="Helical" evidence="1">
    <location>
        <begin position="166"/>
        <end position="186"/>
    </location>
</feature>
<feature type="transmembrane region" description="Helical" evidence="1">
    <location>
        <begin position="192"/>
        <end position="213"/>
    </location>
</feature>
<gene>
    <name evidence="3" type="ORF">NUH88_22030</name>
</gene>
<keyword evidence="1" id="KW-0472">Membrane</keyword>
<proteinExistence type="predicted"/>
<keyword evidence="4" id="KW-1185">Reference proteome</keyword>
<feature type="transmembrane region" description="Helical" evidence="1">
    <location>
        <begin position="59"/>
        <end position="77"/>
    </location>
</feature>
<dbReference type="GO" id="GO:0016020">
    <property type="term" value="C:membrane"/>
    <property type="evidence" value="ECO:0007669"/>
    <property type="project" value="InterPro"/>
</dbReference>
<protein>
    <submittedName>
        <fullName evidence="3">DMT family transporter</fullName>
    </submittedName>
</protein>
<feature type="transmembrane region" description="Helical" evidence="1">
    <location>
        <begin position="111"/>
        <end position="128"/>
    </location>
</feature>
<dbReference type="EMBL" id="CP102480">
    <property type="protein sequence ID" value="UUX50053.1"/>
    <property type="molecule type" value="Genomic_DNA"/>
</dbReference>
<feature type="domain" description="EamA" evidence="2">
    <location>
        <begin position="15"/>
        <end position="128"/>
    </location>
</feature>